<protein>
    <submittedName>
        <fullName evidence="2">Uncharacterized protein</fullName>
    </submittedName>
</protein>
<comment type="caution">
    <text evidence="2">The sequence shown here is derived from an EMBL/GenBank/DDBJ whole genome shotgun (WGS) entry which is preliminary data.</text>
</comment>
<feature type="signal peptide" evidence="1">
    <location>
        <begin position="1"/>
        <end position="23"/>
    </location>
</feature>
<organism evidence="2 3">
    <name type="scientific">Sphingobacterium kyonggiense</name>
    <dbReference type="NCBI Taxonomy" id="714075"/>
    <lineage>
        <taxon>Bacteria</taxon>
        <taxon>Pseudomonadati</taxon>
        <taxon>Bacteroidota</taxon>
        <taxon>Sphingobacteriia</taxon>
        <taxon>Sphingobacteriales</taxon>
        <taxon>Sphingobacteriaceae</taxon>
        <taxon>Sphingobacterium</taxon>
    </lineage>
</organism>
<gene>
    <name evidence="2" type="ORF">GCM10022216_22990</name>
</gene>
<dbReference type="EMBL" id="BAAAZI010000009">
    <property type="protein sequence ID" value="GAA4142222.1"/>
    <property type="molecule type" value="Genomic_DNA"/>
</dbReference>
<evidence type="ECO:0000256" key="1">
    <source>
        <dbReference type="SAM" id="SignalP"/>
    </source>
</evidence>
<name>A0ABP7YVX6_9SPHI</name>
<keyword evidence="1" id="KW-0732">Signal</keyword>
<sequence>MIMKKIIKAFCLFSLSVVIFCNISCYGGSEGMTKVNKSKVELPRVDSIIGEGLIYFNLNHPLPLFATEHDTVAYDTLKFVEIKSGPNMGKGDFKTNTLGNRLKPYEMNLGDSDKEAESHVQMGLIRFRPYLIFRVVKKMDNAIVVLINEETKESSVIKIDDNNNIREEDKDGIAFFDPNFVDSKNNNWFFYETWPQALMRAFLISLPKDLPIFDQPNGKQIALAKQETNFRVLSVEGDWARISNEPYHYEGDKLLDDWVKWHDQGKMNVHLMLNGGYE</sequence>
<evidence type="ECO:0000313" key="2">
    <source>
        <dbReference type="EMBL" id="GAA4142222.1"/>
    </source>
</evidence>
<dbReference type="Proteomes" id="UP001500101">
    <property type="component" value="Unassembled WGS sequence"/>
</dbReference>
<accession>A0ABP7YVX6</accession>
<keyword evidence="3" id="KW-1185">Reference proteome</keyword>
<evidence type="ECO:0000313" key="3">
    <source>
        <dbReference type="Proteomes" id="UP001500101"/>
    </source>
</evidence>
<reference evidence="3" key="1">
    <citation type="journal article" date="2019" name="Int. J. Syst. Evol. Microbiol.">
        <title>The Global Catalogue of Microorganisms (GCM) 10K type strain sequencing project: providing services to taxonomists for standard genome sequencing and annotation.</title>
        <authorList>
            <consortium name="The Broad Institute Genomics Platform"/>
            <consortium name="The Broad Institute Genome Sequencing Center for Infectious Disease"/>
            <person name="Wu L."/>
            <person name="Ma J."/>
        </authorList>
    </citation>
    <scope>NUCLEOTIDE SEQUENCE [LARGE SCALE GENOMIC DNA]</scope>
    <source>
        <strain evidence="3">JCM 16704</strain>
    </source>
</reference>
<feature type="chain" id="PRO_5045753740" evidence="1">
    <location>
        <begin position="24"/>
        <end position="278"/>
    </location>
</feature>
<proteinExistence type="predicted"/>